<sequence>MLARRFAIVCLMTMIFGMMFSVVVAETSRKRSNDGGISCTWANDYPCRWDQP</sequence>
<comment type="caution">
    <text evidence="1">The sequence shown here is derived from an EMBL/GenBank/DDBJ whole genome shotgun (WGS) entry which is preliminary data.</text>
</comment>
<accession>A0A8J7R1I4</accession>
<evidence type="ECO:0000313" key="2">
    <source>
        <dbReference type="Proteomes" id="UP000666240"/>
    </source>
</evidence>
<evidence type="ECO:0000313" key="1">
    <source>
        <dbReference type="EMBL" id="MBP0438928.1"/>
    </source>
</evidence>
<reference evidence="1" key="1">
    <citation type="submission" date="2021-03" db="EMBL/GenBank/DDBJ databases">
        <title>Genome sequencing and assembly of Tianweitania sediminis.</title>
        <authorList>
            <person name="Chhetri G."/>
        </authorList>
    </citation>
    <scope>NUCLEOTIDE SEQUENCE</scope>
    <source>
        <strain evidence="1">Z8</strain>
    </source>
</reference>
<gene>
    <name evidence="1" type="ORF">J5Y06_09730</name>
</gene>
<keyword evidence="2" id="KW-1185">Reference proteome</keyword>
<dbReference type="Proteomes" id="UP000666240">
    <property type="component" value="Unassembled WGS sequence"/>
</dbReference>
<protein>
    <submittedName>
        <fullName evidence="1">Uncharacterized protein</fullName>
    </submittedName>
</protein>
<organism evidence="1 2">
    <name type="scientific">Tianweitania sediminis</name>
    <dbReference type="NCBI Taxonomy" id="1502156"/>
    <lineage>
        <taxon>Bacteria</taxon>
        <taxon>Pseudomonadati</taxon>
        <taxon>Pseudomonadota</taxon>
        <taxon>Alphaproteobacteria</taxon>
        <taxon>Hyphomicrobiales</taxon>
        <taxon>Phyllobacteriaceae</taxon>
        <taxon>Tianweitania</taxon>
    </lineage>
</organism>
<dbReference type="RefSeq" id="WP_209334929.1">
    <property type="nucleotide sequence ID" value="NZ_JAGIYY010000002.1"/>
</dbReference>
<name>A0A8J7R1I4_9HYPH</name>
<proteinExistence type="predicted"/>
<dbReference type="AlphaFoldDB" id="A0A8J7R1I4"/>
<dbReference type="EMBL" id="JAGIYY010000002">
    <property type="protein sequence ID" value="MBP0438928.1"/>
    <property type="molecule type" value="Genomic_DNA"/>
</dbReference>